<evidence type="ECO:0000259" key="2">
    <source>
        <dbReference type="Pfam" id="PF10615"/>
    </source>
</evidence>
<feature type="transmembrane region" description="Helical" evidence="1">
    <location>
        <begin position="181"/>
        <end position="201"/>
    </location>
</feature>
<dbReference type="PANTHER" id="PTHR37783:SF1">
    <property type="entry name" value="MEMBRANE PROTEIN, PUTATIVE (AFU_ORTHOLOGUE AFUA_1G04315)-RELATED"/>
    <property type="match status" value="1"/>
</dbReference>
<gene>
    <name evidence="3" type="ORF">PMG11_00484</name>
</gene>
<proteinExistence type="predicted"/>
<protein>
    <recommendedName>
        <fullName evidence="2">DUF2470 domain-containing protein</fullName>
    </recommendedName>
</protein>
<dbReference type="Pfam" id="PF10615">
    <property type="entry name" value="DUF2470"/>
    <property type="match status" value="1"/>
</dbReference>
<keyword evidence="1" id="KW-1133">Transmembrane helix</keyword>
<dbReference type="EMBL" id="CDHK01000001">
    <property type="protein sequence ID" value="CEJ54163.1"/>
    <property type="molecule type" value="Genomic_DNA"/>
</dbReference>
<reference evidence="4" key="1">
    <citation type="journal article" date="2015" name="Genome Announc.">
        <title>Draft genome sequence of the fungus Penicillium brasilianum MG11.</title>
        <authorList>
            <person name="Horn F."/>
            <person name="Linde J."/>
            <person name="Mattern D.J."/>
            <person name="Walther G."/>
            <person name="Guthke R."/>
            <person name="Brakhage A.A."/>
            <person name="Valiante V."/>
        </authorList>
    </citation>
    <scope>NUCLEOTIDE SEQUENCE [LARGE SCALE GENOMIC DNA]</scope>
    <source>
        <strain evidence="4">MG11</strain>
    </source>
</reference>
<dbReference type="InterPro" id="IPR037119">
    <property type="entry name" value="Haem_oxidase_HugZ-like_sf"/>
</dbReference>
<feature type="domain" description="DUF2470" evidence="2">
    <location>
        <begin position="5"/>
        <end position="77"/>
    </location>
</feature>
<dbReference type="OrthoDB" id="5553410at2759"/>
<dbReference type="InterPro" id="IPR019595">
    <property type="entry name" value="DUF2470"/>
</dbReference>
<accession>A0A0F7TGP3</accession>
<dbReference type="Proteomes" id="UP000042958">
    <property type="component" value="Unassembled WGS sequence"/>
</dbReference>
<keyword evidence="1" id="KW-0812">Transmembrane</keyword>
<dbReference type="Gene3D" id="3.20.180.10">
    <property type="entry name" value="PNP-oxidase-like"/>
    <property type="match status" value="1"/>
</dbReference>
<organism evidence="3 4">
    <name type="scientific">Penicillium brasilianum</name>
    <dbReference type="NCBI Taxonomy" id="104259"/>
    <lineage>
        <taxon>Eukaryota</taxon>
        <taxon>Fungi</taxon>
        <taxon>Dikarya</taxon>
        <taxon>Ascomycota</taxon>
        <taxon>Pezizomycotina</taxon>
        <taxon>Eurotiomycetes</taxon>
        <taxon>Eurotiomycetidae</taxon>
        <taxon>Eurotiales</taxon>
        <taxon>Aspergillaceae</taxon>
        <taxon>Penicillium</taxon>
    </lineage>
</organism>
<dbReference type="PANTHER" id="PTHR37783">
    <property type="entry name" value="MEMBRANE PROTEIN, PUTATIVE (AFU_ORTHOLOGUE AFUA_1G04315)-RELATED"/>
    <property type="match status" value="1"/>
</dbReference>
<keyword evidence="4" id="KW-1185">Reference proteome</keyword>
<keyword evidence="1" id="KW-0472">Membrane</keyword>
<evidence type="ECO:0000313" key="3">
    <source>
        <dbReference type="EMBL" id="CEJ54163.1"/>
    </source>
</evidence>
<feature type="transmembrane region" description="Helical" evidence="1">
    <location>
        <begin position="143"/>
        <end position="161"/>
    </location>
</feature>
<evidence type="ECO:0000313" key="4">
    <source>
        <dbReference type="Proteomes" id="UP000042958"/>
    </source>
</evidence>
<name>A0A0F7TGP3_PENBI</name>
<dbReference type="AlphaFoldDB" id="A0A0F7TGP3"/>
<sequence length="217" mass="24484">MANKEFIIKHMNADHGDSLQLYLQAYNGISARESQGATLEELTLSNLILKANGTRYNVPLQPPMKDYTEARGRLVALHKESLTKLGRSDVTLTEYRAPRGFQAVIFGLVLFTYATCWQRSNLLPGAFVFENMGFKFVPDFAHFIYRIWPVFFPSVVAIHVLESVAMAVLRLKPMGVPVGSGLWFTWMGSCFIEGFGAFARIRDIVKEERAKKGGKRE</sequence>
<evidence type="ECO:0000256" key="1">
    <source>
        <dbReference type="SAM" id="Phobius"/>
    </source>
</evidence>